<name>A0ABR9ZP21_9FIRM</name>
<evidence type="ECO:0000256" key="1">
    <source>
        <dbReference type="ARBA" id="ARBA00009437"/>
    </source>
</evidence>
<dbReference type="InterPro" id="IPR036390">
    <property type="entry name" value="WH_DNA-bd_sf"/>
</dbReference>
<keyword evidence="3" id="KW-0238">DNA-binding</keyword>
<dbReference type="PANTHER" id="PTHR30126">
    <property type="entry name" value="HTH-TYPE TRANSCRIPTIONAL REGULATOR"/>
    <property type="match status" value="1"/>
</dbReference>
<sequence>MTLDQIKYFVEITRSGSFNKAAQRLMVTQPNISLMVKSLETELNYKLFIRNTTGIELTRHGAEFLYYAENILKSLDKIDTIQPIEIEEDKTRLCVSSHFVASSIFPLVSLIKSTGNKNYTYKLYQKSFFDVVEDVKMGDSDMGLITISKMQETLMYNLLAKNNLKFHSISAVDVTVLLSKTHPLANHKSLNFEDLNHYTQVHFDIGQKEFYSAHAIKEMQYDQFDRRVSVTDFFHLLYTLEKTNAFALSTNMSFYNIEQLLKTINISLRCIPFDKKVQFDMGYIERIDSSQSDEKKAYIAQLKKLIF</sequence>
<proteinExistence type="inferred from homology"/>
<dbReference type="InterPro" id="IPR036388">
    <property type="entry name" value="WH-like_DNA-bd_sf"/>
</dbReference>
<evidence type="ECO:0000259" key="5">
    <source>
        <dbReference type="PROSITE" id="PS50931"/>
    </source>
</evidence>
<dbReference type="PROSITE" id="PS50931">
    <property type="entry name" value="HTH_LYSR"/>
    <property type="match status" value="1"/>
</dbReference>
<keyword evidence="4" id="KW-0804">Transcription</keyword>
<dbReference type="RefSeq" id="WP_194700458.1">
    <property type="nucleotide sequence ID" value="NZ_JADKNH010000002.1"/>
</dbReference>
<dbReference type="InterPro" id="IPR000847">
    <property type="entry name" value="LysR_HTH_N"/>
</dbReference>
<dbReference type="PANTHER" id="PTHR30126:SF40">
    <property type="entry name" value="HTH-TYPE TRANSCRIPTIONAL REGULATOR GLTR"/>
    <property type="match status" value="1"/>
</dbReference>
<accession>A0ABR9ZP21</accession>
<gene>
    <name evidence="6" type="ORF">ISU02_03780</name>
</gene>
<dbReference type="SUPFAM" id="SSF46785">
    <property type="entry name" value="Winged helix' DNA-binding domain"/>
    <property type="match status" value="1"/>
</dbReference>
<dbReference type="Pfam" id="PF00126">
    <property type="entry name" value="HTH_1"/>
    <property type="match status" value="1"/>
</dbReference>
<evidence type="ECO:0000313" key="6">
    <source>
        <dbReference type="EMBL" id="MBF4692218.1"/>
    </source>
</evidence>
<comment type="similarity">
    <text evidence="1">Belongs to the LysR transcriptional regulatory family.</text>
</comment>
<dbReference type="EMBL" id="JADKNH010000002">
    <property type="protein sequence ID" value="MBF4692218.1"/>
    <property type="molecule type" value="Genomic_DNA"/>
</dbReference>
<keyword evidence="2" id="KW-0805">Transcription regulation</keyword>
<dbReference type="Gene3D" id="1.10.10.10">
    <property type="entry name" value="Winged helix-like DNA-binding domain superfamily/Winged helix DNA-binding domain"/>
    <property type="match status" value="1"/>
</dbReference>
<evidence type="ECO:0000256" key="3">
    <source>
        <dbReference type="ARBA" id="ARBA00023125"/>
    </source>
</evidence>
<feature type="domain" description="HTH lysR-type" evidence="5">
    <location>
        <begin position="1"/>
        <end position="58"/>
    </location>
</feature>
<keyword evidence="7" id="KW-1185">Reference proteome</keyword>
<reference evidence="6 7" key="1">
    <citation type="submission" date="2020-11" db="EMBL/GenBank/DDBJ databases">
        <title>Fusibacter basophilias sp. nov.</title>
        <authorList>
            <person name="Qiu D."/>
        </authorList>
    </citation>
    <scope>NUCLEOTIDE SEQUENCE [LARGE SCALE GENOMIC DNA]</scope>
    <source>
        <strain evidence="6 7">Q10-2</strain>
    </source>
</reference>
<protein>
    <submittedName>
        <fullName evidence="6">LysR family transcriptional regulator</fullName>
    </submittedName>
</protein>
<evidence type="ECO:0000256" key="2">
    <source>
        <dbReference type="ARBA" id="ARBA00023015"/>
    </source>
</evidence>
<evidence type="ECO:0000256" key="4">
    <source>
        <dbReference type="ARBA" id="ARBA00023163"/>
    </source>
</evidence>
<dbReference type="SUPFAM" id="SSF53850">
    <property type="entry name" value="Periplasmic binding protein-like II"/>
    <property type="match status" value="1"/>
</dbReference>
<comment type="caution">
    <text evidence="6">The sequence shown here is derived from an EMBL/GenBank/DDBJ whole genome shotgun (WGS) entry which is preliminary data.</text>
</comment>
<organism evidence="6 7">
    <name type="scientific">Fusibacter ferrireducens</name>
    <dbReference type="NCBI Taxonomy" id="2785058"/>
    <lineage>
        <taxon>Bacteria</taxon>
        <taxon>Bacillati</taxon>
        <taxon>Bacillota</taxon>
        <taxon>Clostridia</taxon>
        <taxon>Eubacteriales</taxon>
        <taxon>Eubacteriales Family XII. Incertae Sedis</taxon>
        <taxon>Fusibacter</taxon>
    </lineage>
</organism>
<dbReference type="PRINTS" id="PR00039">
    <property type="entry name" value="HTHLYSR"/>
</dbReference>
<evidence type="ECO:0000313" key="7">
    <source>
        <dbReference type="Proteomes" id="UP000614200"/>
    </source>
</evidence>
<dbReference type="Proteomes" id="UP000614200">
    <property type="component" value="Unassembled WGS sequence"/>
</dbReference>